<dbReference type="Pfam" id="PF11951">
    <property type="entry name" value="Fungal_trans_2"/>
    <property type="match status" value="1"/>
</dbReference>
<dbReference type="PANTHER" id="PTHR47657">
    <property type="entry name" value="STEROL REGULATORY ELEMENT-BINDING PROTEIN ECM22"/>
    <property type="match status" value="1"/>
</dbReference>
<sequence>MEPAVHEVPSQAQSMSLAGSSPVVDLNTLTYFHHFTTTTCLTLPKIDDSVPASKYWGACIVSLALQQHWLMCGLLAVSAYHSATLEEEKTVQEKHYERAKNLHSEFFVGFNEIMNNTLNTFSSETFQETRTAAIEVRNIMSCARWLPTRPAANQEVVLGSTTGLSQLQYLLCDIRDFASSEIGKSLEIEQSMSDDPQTSLGANSLQATATALVVLLNRLQMLPYRMAEIFGKPDHEQDAPAILLSIGALIRCCSSIYNSNDLPRAWQSISTWLDKTTSHFDHMISLHHPAALIVLAHWAAILVKWTEVYDCWLIQGFSRTIVLLISEHLFTHDGARGLVEGLLE</sequence>
<organism evidence="1 2">
    <name type="scientific">Penicillium coprophilum</name>
    <dbReference type="NCBI Taxonomy" id="36646"/>
    <lineage>
        <taxon>Eukaryota</taxon>
        <taxon>Fungi</taxon>
        <taxon>Dikarya</taxon>
        <taxon>Ascomycota</taxon>
        <taxon>Pezizomycotina</taxon>
        <taxon>Eurotiomycetes</taxon>
        <taxon>Eurotiomycetidae</taxon>
        <taxon>Eurotiales</taxon>
        <taxon>Aspergillaceae</taxon>
        <taxon>Penicillium</taxon>
    </lineage>
</organism>
<dbReference type="InterPro" id="IPR021858">
    <property type="entry name" value="Fun_TF"/>
</dbReference>
<accession>A0A1V6U8H1</accession>
<dbReference type="AlphaFoldDB" id="A0A1V6U8H1"/>
<dbReference type="STRING" id="36646.A0A1V6U8H1"/>
<dbReference type="EMBL" id="MDDG01000015">
    <property type="protein sequence ID" value="OQE34794.1"/>
    <property type="molecule type" value="Genomic_DNA"/>
</dbReference>
<reference evidence="2" key="1">
    <citation type="journal article" date="2017" name="Nat. Microbiol.">
        <title>Global analysis of biosynthetic gene clusters reveals vast potential of secondary metabolite production in Penicillium species.</title>
        <authorList>
            <person name="Nielsen J.C."/>
            <person name="Grijseels S."/>
            <person name="Prigent S."/>
            <person name="Ji B."/>
            <person name="Dainat J."/>
            <person name="Nielsen K.F."/>
            <person name="Frisvad J.C."/>
            <person name="Workman M."/>
            <person name="Nielsen J."/>
        </authorList>
    </citation>
    <scope>NUCLEOTIDE SEQUENCE [LARGE SCALE GENOMIC DNA]</scope>
    <source>
        <strain evidence="2">IBT 31321</strain>
    </source>
</reference>
<proteinExistence type="predicted"/>
<dbReference type="PANTHER" id="PTHR47657:SF3">
    <property type="entry name" value="ORSELLINIC ACID_F9775 BIOSYNTHESIS CLUSTER PROTEIN D-RELATED"/>
    <property type="match status" value="1"/>
</dbReference>
<comment type="caution">
    <text evidence="1">The sequence shown here is derived from an EMBL/GenBank/DDBJ whole genome shotgun (WGS) entry which is preliminary data.</text>
</comment>
<dbReference type="InterPro" id="IPR052400">
    <property type="entry name" value="Zn2-C6_fungal_TF"/>
</dbReference>
<name>A0A1V6U8H1_9EURO</name>
<dbReference type="Proteomes" id="UP000191500">
    <property type="component" value="Unassembled WGS sequence"/>
</dbReference>
<gene>
    <name evidence="1" type="ORF">PENCOP_c015G00262</name>
</gene>
<evidence type="ECO:0008006" key="3">
    <source>
        <dbReference type="Google" id="ProtNLM"/>
    </source>
</evidence>
<evidence type="ECO:0000313" key="2">
    <source>
        <dbReference type="Proteomes" id="UP000191500"/>
    </source>
</evidence>
<dbReference type="GO" id="GO:0000981">
    <property type="term" value="F:DNA-binding transcription factor activity, RNA polymerase II-specific"/>
    <property type="evidence" value="ECO:0007669"/>
    <property type="project" value="TreeGrafter"/>
</dbReference>
<keyword evidence="2" id="KW-1185">Reference proteome</keyword>
<evidence type="ECO:0000313" key="1">
    <source>
        <dbReference type="EMBL" id="OQE34794.1"/>
    </source>
</evidence>
<protein>
    <recommendedName>
        <fullName evidence="3">Transcription factor domain-containing protein</fullName>
    </recommendedName>
</protein>